<dbReference type="InterPro" id="IPR033738">
    <property type="entry name" value="AsnB_N"/>
</dbReference>
<dbReference type="Gene3D" id="3.40.50.620">
    <property type="entry name" value="HUPs"/>
    <property type="match status" value="1"/>
</dbReference>
<keyword evidence="13" id="KW-1185">Reference proteome</keyword>
<dbReference type="InterPro" id="IPR017932">
    <property type="entry name" value="GATase_2_dom"/>
</dbReference>
<dbReference type="SUPFAM" id="SSF56235">
    <property type="entry name" value="N-terminal nucleophile aminohydrolases (Ntn hydrolases)"/>
    <property type="match status" value="1"/>
</dbReference>
<evidence type="ECO:0000256" key="4">
    <source>
        <dbReference type="ARBA" id="ARBA00022741"/>
    </source>
</evidence>
<dbReference type="PANTHER" id="PTHR43284:SF1">
    <property type="entry name" value="ASPARAGINE SYNTHETASE"/>
    <property type="match status" value="1"/>
</dbReference>
<dbReference type="InterPro" id="IPR029055">
    <property type="entry name" value="Ntn_hydrolases_N"/>
</dbReference>
<evidence type="ECO:0000313" key="13">
    <source>
        <dbReference type="Proteomes" id="UP001138802"/>
    </source>
</evidence>
<keyword evidence="4 9" id="KW-0547">Nucleotide-binding</keyword>
<feature type="site" description="Important for beta-aspartyl-AMP intermediate formation" evidence="10">
    <location>
        <position position="375"/>
    </location>
</feature>
<accession>A0A9X0WHX4</accession>
<dbReference type="PROSITE" id="PS51278">
    <property type="entry name" value="GATASE_TYPE_2"/>
    <property type="match status" value="1"/>
</dbReference>
<name>A0A9X0WHX4_9GAMM</name>
<sequence>MCGIAGILYSPGVFSTEGLAQCLLEVRDTMVHRGPDDAGLWLDPDGGCGLAHRRLAIIDLSAEGRQPMGNADGSAQVTFNGEIYNFETLRDDLIARGHRFHSHTDTEVIPHLFESFDRRQVERLDGMFAFGVWHRPSRRLLLARDPFGKKPLYYAQGPGWFAFASELQALTRIPGFDRSIDPDALAYYLMLQYVPAPFSIYRGARKLLPGSTLVVQSRGDHFEVGEAERFFRFDPREPAAADGLALEERQEELRLRVREAVRKRLMSDVPLGAFLSGGVDSALVAAMVTQELGRPLRTFSIGFGGTTETEHQYAREVAAHLGTDHHEDILSPDALELVHEIAARLDEPNGDSSCLPTYLLSRFTREQVTVALSGDGGDEVFGGYGRYRDTLLEQESLPRRFVQSVRQRRLYNPADAYLSPRWFTLPPDQVDALTGGRPPAVAATLRSWRAALMDSSQPLMHRMRALDAETYLPGAVLPKVDRMSMQVSLEVRCPLLDRDLAEFAQGLPVSACWQPPAETKRILKRLATRYLPESWMNRRKMGFGLPSNTWSSERTLRLAHDLLLVPESRVAGLLDPDALRRLIAHQASPGCFSIYQIWPVLILELWLRRSDP</sequence>
<dbReference type="Pfam" id="PF00733">
    <property type="entry name" value="Asn_synthase"/>
    <property type="match status" value="1"/>
</dbReference>
<feature type="active site" description="For GATase activity" evidence="8">
    <location>
        <position position="2"/>
    </location>
</feature>
<evidence type="ECO:0000256" key="10">
    <source>
        <dbReference type="PIRSR" id="PIRSR001589-3"/>
    </source>
</evidence>
<proteinExistence type="inferred from homology"/>
<dbReference type="GO" id="GO:0006529">
    <property type="term" value="P:asparagine biosynthetic process"/>
    <property type="evidence" value="ECO:0007669"/>
    <property type="project" value="UniProtKB-KW"/>
</dbReference>
<feature type="binding site" evidence="9">
    <location>
        <position position="301"/>
    </location>
    <ligand>
        <name>ATP</name>
        <dbReference type="ChEBI" id="CHEBI:30616"/>
    </ligand>
</feature>
<dbReference type="CDD" id="cd01991">
    <property type="entry name" value="Asn_synthase_B_C"/>
    <property type="match status" value="1"/>
</dbReference>
<dbReference type="CDD" id="cd00712">
    <property type="entry name" value="AsnB"/>
    <property type="match status" value="1"/>
</dbReference>
<dbReference type="PANTHER" id="PTHR43284">
    <property type="entry name" value="ASPARAGINE SYNTHETASE (GLUTAMINE-HYDROLYZING)"/>
    <property type="match status" value="1"/>
</dbReference>
<evidence type="ECO:0000256" key="6">
    <source>
        <dbReference type="ARBA" id="ARBA00022962"/>
    </source>
</evidence>
<dbReference type="InterPro" id="IPR051786">
    <property type="entry name" value="ASN_synthetase/amidase"/>
</dbReference>
<dbReference type="EC" id="6.3.5.4" evidence="3"/>
<dbReference type="RefSeq" id="WP_200387709.1">
    <property type="nucleotide sequence ID" value="NZ_NRSD01000008.1"/>
</dbReference>
<feature type="domain" description="Glutamine amidotransferase type-2" evidence="11">
    <location>
        <begin position="2"/>
        <end position="218"/>
    </location>
</feature>
<dbReference type="NCBIfam" id="TIGR01536">
    <property type="entry name" value="asn_synth_AEB"/>
    <property type="match status" value="1"/>
</dbReference>
<dbReference type="InterPro" id="IPR006426">
    <property type="entry name" value="Asn_synth_AEB"/>
</dbReference>
<keyword evidence="8" id="KW-0028">Amino-acid biosynthesis</keyword>
<dbReference type="PIRSF" id="PIRSF001589">
    <property type="entry name" value="Asn_synthetase_glu-h"/>
    <property type="match status" value="1"/>
</dbReference>
<dbReference type="Gene3D" id="3.60.20.10">
    <property type="entry name" value="Glutamine Phosphoribosylpyrophosphate, subunit 1, domain 1"/>
    <property type="match status" value="1"/>
</dbReference>
<comment type="pathway">
    <text evidence="1">Amino-acid biosynthesis; L-asparagine biosynthesis; L-asparagine from L-aspartate (L-Gln route): step 1/1.</text>
</comment>
<gene>
    <name evidence="12" type="primary">asnB</name>
    <name evidence="12" type="ORF">CKO25_09620</name>
</gene>
<dbReference type="Proteomes" id="UP001138802">
    <property type="component" value="Unassembled WGS sequence"/>
</dbReference>
<evidence type="ECO:0000256" key="2">
    <source>
        <dbReference type="ARBA" id="ARBA00005752"/>
    </source>
</evidence>
<dbReference type="AlphaFoldDB" id="A0A9X0WHX4"/>
<comment type="similarity">
    <text evidence="2">Belongs to the asparagine synthetase family.</text>
</comment>
<dbReference type="GO" id="GO:0004066">
    <property type="term" value="F:asparagine synthase (glutamine-hydrolyzing) activity"/>
    <property type="evidence" value="ECO:0007669"/>
    <property type="project" value="UniProtKB-EC"/>
</dbReference>
<dbReference type="InterPro" id="IPR014729">
    <property type="entry name" value="Rossmann-like_a/b/a_fold"/>
</dbReference>
<evidence type="ECO:0000259" key="11">
    <source>
        <dbReference type="PROSITE" id="PS51278"/>
    </source>
</evidence>
<dbReference type="Pfam" id="PF13537">
    <property type="entry name" value="GATase_7"/>
    <property type="match status" value="1"/>
</dbReference>
<keyword evidence="5 9" id="KW-0067">ATP-binding</keyword>
<dbReference type="InterPro" id="IPR001962">
    <property type="entry name" value="Asn_synthase"/>
</dbReference>
<keyword evidence="8" id="KW-0061">Asparagine biosynthesis</keyword>
<comment type="caution">
    <text evidence="12">The sequence shown here is derived from an EMBL/GenBank/DDBJ whole genome shotgun (WGS) entry which is preliminary data.</text>
</comment>
<keyword evidence="6 8" id="KW-0315">Glutamine amidotransferase</keyword>
<feature type="binding site" evidence="9">
    <location>
        <position position="105"/>
    </location>
    <ligand>
        <name>L-glutamine</name>
        <dbReference type="ChEBI" id="CHEBI:58359"/>
    </ligand>
</feature>
<evidence type="ECO:0000256" key="7">
    <source>
        <dbReference type="ARBA" id="ARBA00048741"/>
    </source>
</evidence>
<dbReference type="GO" id="GO:0005524">
    <property type="term" value="F:ATP binding"/>
    <property type="evidence" value="ECO:0007669"/>
    <property type="project" value="UniProtKB-KW"/>
</dbReference>
<comment type="catalytic activity">
    <reaction evidence="7">
        <text>L-aspartate + L-glutamine + ATP + H2O = L-asparagine + L-glutamate + AMP + diphosphate + H(+)</text>
        <dbReference type="Rhea" id="RHEA:12228"/>
        <dbReference type="ChEBI" id="CHEBI:15377"/>
        <dbReference type="ChEBI" id="CHEBI:15378"/>
        <dbReference type="ChEBI" id="CHEBI:29985"/>
        <dbReference type="ChEBI" id="CHEBI:29991"/>
        <dbReference type="ChEBI" id="CHEBI:30616"/>
        <dbReference type="ChEBI" id="CHEBI:33019"/>
        <dbReference type="ChEBI" id="CHEBI:58048"/>
        <dbReference type="ChEBI" id="CHEBI:58359"/>
        <dbReference type="ChEBI" id="CHEBI:456215"/>
        <dbReference type="EC" id="6.3.5.4"/>
    </reaction>
</comment>
<feature type="binding site" evidence="9">
    <location>
        <begin position="373"/>
        <end position="374"/>
    </location>
    <ligand>
        <name>ATP</name>
        <dbReference type="ChEBI" id="CHEBI:30616"/>
    </ligand>
</feature>
<dbReference type="GO" id="GO:0005829">
    <property type="term" value="C:cytosol"/>
    <property type="evidence" value="ECO:0007669"/>
    <property type="project" value="TreeGrafter"/>
</dbReference>
<evidence type="ECO:0000313" key="12">
    <source>
        <dbReference type="EMBL" id="MBK1644903.1"/>
    </source>
</evidence>
<dbReference type="EMBL" id="NRSD01000008">
    <property type="protein sequence ID" value="MBK1644903.1"/>
    <property type="molecule type" value="Genomic_DNA"/>
</dbReference>
<evidence type="ECO:0000256" key="5">
    <source>
        <dbReference type="ARBA" id="ARBA00022840"/>
    </source>
</evidence>
<evidence type="ECO:0000256" key="8">
    <source>
        <dbReference type="PIRSR" id="PIRSR001589-1"/>
    </source>
</evidence>
<evidence type="ECO:0000256" key="1">
    <source>
        <dbReference type="ARBA" id="ARBA00005187"/>
    </source>
</evidence>
<evidence type="ECO:0000256" key="9">
    <source>
        <dbReference type="PIRSR" id="PIRSR001589-2"/>
    </source>
</evidence>
<reference evidence="12 13" key="1">
    <citation type="journal article" date="2020" name="Microorganisms">
        <title>Osmotic Adaptation and Compatible Solute Biosynthesis of Phototrophic Bacteria as Revealed from Genome Analyses.</title>
        <authorList>
            <person name="Imhoff J.F."/>
            <person name="Rahn T."/>
            <person name="Kunzel S."/>
            <person name="Keller A."/>
            <person name="Neulinger S.C."/>
        </authorList>
    </citation>
    <scope>NUCLEOTIDE SEQUENCE [LARGE SCALE GENOMIC DNA]</scope>
    <source>
        <strain evidence="12 13">DSM 21303</strain>
    </source>
</reference>
<evidence type="ECO:0000256" key="3">
    <source>
        <dbReference type="ARBA" id="ARBA00012737"/>
    </source>
</evidence>
<dbReference type="SUPFAM" id="SSF52402">
    <property type="entry name" value="Adenine nucleotide alpha hydrolases-like"/>
    <property type="match status" value="1"/>
</dbReference>
<protein>
    <recommendedName>
        <fullName evidence="3">asparagine synthase (glutamine-hydrolyzing)</fullName>
        <ecNumber evidence="3">6.3.5.4</ecNumber>
    </recommendedName>
</protein>
<organism evidence="12 13">
    <name type="scientific">Thiocapsa imhoffii</name>
    <dbReference type="NCBI Taxonomy" id="382777"/>
    <lineage>
        <taxon>Bacteria</taxon>
        <taxon>Pseudomonadati</taxon>
        <taxon>Pseudomonadota</taxon>
        <taxon>Gammaproteobacteria</taxon>
        <taxon>Chromatiales</taxon>
        <taxon>Chromatiaceae</taxon>
        <taxon>Thiocapsa</taxon>
    </lineage>
</organism>